<gene>
    <name evidence="2" type="ORF">AJ89_12895</name>
</gene>
<feature type="transmembrane region" description="Helical" evidence="1">
    <location>
        <begin position="31"/>
        <end position="52"/>
    </location>
</feature>
<dbReference type="RefSeq" id="WP_046125102.1">
    <property type="nucleotide sequence ID" value="NZ_CM007353.1"/>
</dbReference>
<evidence type="ECO:0000313" key="2">
    <source>
        <dbReference type="EMBL" id="OEU38684.1"/>
    </source>
</evidence>
<evidence type="ECO:0000313" key="3">
    <source>
        <dbReference type="Proteomes" id="UP000176236"/>
    </source>
</evidence>
<evidence type="ECO:0000256" key="1">
    <source>
        <dbReference type="SAM" id="Phobius"/>
    </source>
</evidence>
<dbReference type="AlphaFoldDB" id="A0A1E7G152"/>
<proteinExistence type="predicted"/>
<keyword evidence="1" id="KW-1133">Transmembrane helix</keyword>
<keyword evidence="1" id="KW-0472">Membrane</keyword>
<name>A0A1E7G152_LACLC</name>
<reference evidence="2 3" key="1">
    <citation type="journal article" date="2016" name="Appl. Microbiol. Biotechnol.">
        <title>Adhesion of the genome-sequenced Lactococcus lactis subsp. cremoris IBB477 strain is mediated by specific molecular determinants.</title>
        <authorList>
            <person name="Radziwill-Bienkowska J.M."/>
            <person name="Le D.T."/>
            <person name="Szczesny P."/>
            <person name="Duviau M.P."/>
            <person name="Aleksandrzak-Piekarczyk T."/>
            <person name="Loubiere P."/>
            <person name="Mercier-Bonin M."/>
            <person name="Bardowski J.K."/>
            <person name="Kowalczyk M."/>
        </authorList>
    </citation>
    <scope>NUCLEOTIDE SEQUENCE [LARGE SCALE GENOMIC DNA]</scope>
    <source>
        <strain evidence="2 3">IBB477</strain>
    </source>
</reference>
<dbReference type="Proteomes" id="UP000176236">
    <property type="component" value="Chromosome"/>
</dbReference>
<accession>A0A1E7G152</accession>
<keyword evidence="1" id="KW-0812">Transmembrane</keyword>
<protein>
    <submittedName>
        <fullName evidence="2">Uncharacterized protein</fullName>
    </submittedName>
</protein>
<comment type="caution">
    <text evidence="2">The sequence shown here is derived from an EMBL/GenBank/DDBJ whole genome shotgun (WGS) entry which is preliminary data.</text>
</comment>
<dbReference type="EMBL" id="JMMZ01000035">
    <property type="protein sequence ID" value="OEU38684.1"/>
    <property type="molecule type" value="Genomic_DNA"/>
</dbReference>
<organism evidence="2 3">
    <name type="scientific">Lactococcus cremoris subsp. cremoris IBB477</name>
    <dbReference type="NCBI Taxonomy" id="1449093"/>
    <lineage>
        <taxon>Bacteria</taxon>
        <taxon>Bacillati</taxon>
        <taxon>Bacillota</taxon>
        <taxon>Bacilli</taxon>
        <taxon>Lactobacillales</taxon>
        <taxon>Streptococcaceae</taxon>
        <taxon>Lactococcus</taxon>
        <taxon>Lactococcus cremoris subsp. cremoris</taxon>
    </lineage>
</organism>
<sequence>MNRKIDESKDLVSGTKLNQAVTRSRMLRLEVASWLILIVIVIGMFFSIPPLIKSFFQLTFGQPFLAQQKAVQRANKTSDTASGVEGTSINNIPFNSFQTLINNWTTKSFDEVDIEIPKLYVSSPIFNMERYGDSLQDIWLDSINEDMLSREFDKYKIYYNKNLVNDNGVQYTSKSATNNQISEMKKQIITELKINHKYSKFKFKKWFTPKNGSNTISATSVHGKYSFEAVMEVKDFKPNFIFGVTSKKITAVFIDEPKIQLVKNSLEVE</sequence>